<dbReference type="RefSeq" id="WP_153417912.1">
    <property type="nucleotide sequence ID" value="NZ_WFLM01000001.1"/>
</dbReference>
<evidence type="ECO:0000256" key="1">
    <source>
        <dbReference type="SAM" id="SignalP"/>
    </source>
</evidence>
<reference evidence="2 3" key="1">
    <citation type="submission" date="2019-10" db="EMBL/GenBank/DDBJ databases">
        <title>New species of Slilvanegrellaceae.</title>
        <authorList>
            <person name="Pitt A."/>
            <person name="Hahn M.W."/>
        </authorList>
    </citation>
    <scope>NUCLEOTIDE SEQUENCE [LARGE SCALE GENOMIC DNA]</scope>
    <source>
        <strain evidence="2 3">SP-Ram-0.45-NSY-1</strain>
    </source>
</reference>
<name>A0A6N6VZW6_9BACT</name>
<keyword evidence="3" id="KW-1185">Reference proteome</keyword>
<organism evidence="2 3">
    <name type="scientific">Silvanigrella paludirubra</name>
    <dbReference type="NCBI Taxonomy" id="2499159"/>
    <lineage>
        <taxon>Bacteria</taxon>
        <taxon>Pseudomonadati</taxon>
        <taxon>Bdellovibrionota</taxon>
        <taxon>Oligoflexia</taxon>
        <taxon>Silvanigrellales</taxon>
        <taxon>Silvanigrellaceae</taxon>
        <taxon>Silvanigrella</taxon>
    </lineage>
</organism>
<dbReference type="OrthoDB" id="5296160at2"/>
<dbReference type="EMBL" id="WFLM01000001">
    <property type="protein sequence ID" value="KAB8040398.1"/>
    <property type="molecule type" value="Genomic_DNA"/>
</dbReference>
<evidence type="ECO:0000313" key="2">
    <source>
        <dbReference type="EMBL" id="KAB8040398.1"/>
    </source>
</evidence>
<feature type="signal peptide" evidence="1">
    <location>
        <begin position="1"/>
        <end position="19"/>
    </location>
</feature>
<feature type="chain" id="PRO_5026942063" evidence="1">
    <location>
        <begin position="20"/>
        <end position="145"/>
    </location>
</feature>
<proteinExistence type="predicted"/>
<keyword evidence="1" id="KW-0732">Signal</keyword>
<protein>
    <submittedName>
        <fullName evidence="2">Uncharacterized protein</fullName>
    </submittedName>
</protein>
<dbReference type="Proteomes" id="UP000437748">
    <property type="component" value="Unassembled WGS sequence"/>
</dbReference>
<evidence type="ECO:0000313" key="3">
    <source>
        <dbReference type="Proteomes" id="UP000437748"/>
    </source>
</evidence>
<dbReference type="AlphaFoldDB" id="A0A6N6VZW6"/>
<accession>A0A6N6VZW6</accession>
<comment type="caution">
    <text evidence="2">The sequence shown here is derived from an EMBL/GenBank/DDBJ whole genome shotgun (WGS) entry which is preliminary data.</text>
</comment>
<gene>
    <name evidence="2" type="ORF">GCL60_00340</name>
</gene>
<sequence length="145" mass="16378">MKLFFVLVCTLLFPIFSFSKELCIKNDKGIFCGVEVTVEEKNNNKPEKKRECVEFKGSKFCGYDCKKTIFGADCKREKDEKCIENINGVICGYNCKESVTVSGCASKPFYECVIRFGEVKCGTDCKSKYGNLECGEDDPNAKYIK</sequence>